<dbReference type="SUPFAM" id="SSF55729">
    <property type="entry name" value="Acyl-CoA N-acyltransferases (Nat)"/>
    <property type="match status" value="1"/>
</dbReference>
<dbReference type="RefSeq" id="WP_074976610.1">
    <property type="nucleotide sequence ID" value="NZ_FPAG01000001.1"/>
</dbReference>
<proteinExistence type="predicted"/>
<dbReference type="OrthoDB" id="9800604at2"/>
<dbReference type="PANTHER" id="PTHR43617">
    <property type="entry name" value="L-AMINO ACID N-ACETYLTRANSFERASE"/>
    <property type="match status" value="1"/>
</dbReference>
<dbReference type="Gene3D" id="3.40.630.30">
    <property type="match status" value="1"/>
</dbReference>
<dbReference type="PROSITE" id="PS51186">
    <property type="entry name" value="GNAT"/>
    <property type="match status" value="1"/>
</dbReference>
<evidence type="ECO:0000313" key="3">
    <source>
        <dbReference type="Proteomes" id="UP000183209"/>
    </source>
</evidence>
<evidence type="ECO:0000313" key="2">
    <source>
        <dbReference type="EMBL" id="SFS43432.1"/>
    </source>
</evidence>
<accession>A0A1I6PT88</accession>
<dbReference type="AlphaFoldDB" id="A0A1I6PT88"/>
<dbReference type="GO" id="GO:0005840">
    <property type="term" value="C:ribosome"/>
    <property type="evidence" value="ECO:0007669"/>
    <property type="project" value="UniProtKB-KW"/>
</dbReference>
<dbReference type="InterPro" id="IPR050276">
    <property type="entry name" value="MshD_Acetyltransferase"/>
</dbReference>
<dbReference type="Pfam" id="PF13673">
    <property type="entry name" value="Acetyltransf_10"/>
    <property type="match status" value="1"/>
</dbReference>
<evidence type="ECO:0000259" key="1">
    <source>
        <dbReference type="PROSITE" id="PS51186"/>
    </source>
</evidence>
<reference evidence="2 3" key="1">
    <citation type="submission" date="2016-10" db="EMBL/GenBank/DDBJ databases">
        <authorList>
            <person name="de Groot N.N."/>
        </authorList>
    </citation>
    <scope>NUCLEOTIDE SEQUENCE [LARGE SCALE GENOMIC DNA]</scope>
    <source>
        <strain evidence="2 3">CGMCC 1.6114</strain>
    </source>
</reference>
<name>A0A1I6PT88_9FLAO</name>
<feature type="domain" description="N-acetyltransferase" evidence="1">
    <location>
        <begin position="19"/>
        <end position="159"/>
    </location>
</feature>
<protein>
    <submittedName>
        <fullName evidence="2">Ribosomal protein S18 acetylase RimI</fullName>
    </submittedName>
</protein>
<sequence length="163" mass="18805">MNVIYANEAQLGIVRALALETWPATFKDILSPEQIDYMLDWMYSTASLKDQFKSGIKFILAEENDDYFGFAAYEFNYKNEAKTKIHKIYIHPKSQGKGVGRILINFIAEEAKKHHNNTLTLNVNRYNKATGFYEKLGFNTMYSEDIDIGNGYLMEDFVMDKGL</sequence>
<dbReference type="InterPro" id="IPR000182">
    <property type="entry name" value="GNAT_dom"/>
</dbReference>
<keyword evidence="2" id="KW-0687">Ribonucleoprotein</keyword>
<gene>
    <name evidence="2" type="ORF">SAMN04487906_0464</name>
</gene>
<dbReference type="EMBL" id="FPAG01000001">
    <property type="protein sequence ID" value="SFS43432.1"/>
    <property type="molecule type" value="Genomic_DNA"/>
</dbReference>
<keyword evidence="2" id="KW-0689">Ribosomal protein</keyword>
<dbReference type="CDD" id="cd04301">
    <property type="entry name" value="NAT_SF"/>
    <property type="match status" value="1"/>
</dbReference>
<organism evidence="2 3">
    <name type="scientific">Zhouia amylolytica</name>
    <dbReference type="NCBI Taxonomy" id="376730"/>
    <lineage>
        <taxon>Bacteria</taxon>
        <taxon>Pseudomonadati</taxon>
        <taxon>Bacteroidota</taxon>
        <taxon>Flavobacteriia</taxon>
        <taxon>Flavobacteriales</taxon>
        <taxon>Flavobacteriaceae</taxon>
        <taxon>Zhouia</taxon>
    </lineage>
</organism>
<dbReference type="InterPro" id="IPR016181">
    <property type="entry name" value="Acyl_CoA_acyltransferase"/>
</dbReference>
<dbReference type="GO" id="GO:0016747">
    <property type="term" value="F:acyltransferase activity, transferring groups other than amino-acyl groups"/>
    <property type="evidence" value="ECO:0007669"/>
    <property type="project" value="InterPro"/>
</dbReference>
<dbReference type="Proteomes" id="UP000183209">
    <property type="component" value="Unassembled WGS sequence"/>
</dbReference>